<keyword evidence="5" id="KW-0482">Metalloprotease</keyword>
<name>E0I305_9BACL</name>
<organism evidence="7 8">
    <name type="scientific">Paenibacillus curdlanolyticus YK9</name>
    <dbReference type="NCBI Taxonomy" id="717606"/>
    <lineage>
        <taxon>Bacteria</taxon>
        <taxon>Bacillati</taxon>
        <taxon>Bacillota</taxon>
        <taxon>Bacilli</taxon>
        <taxon>Bacillales</taxon>
        <taxon>Paenibacillaceae</taxon>
        <taxon>Paenibacillus</taxon>
    </lineage>
</organism>
<dbReference type="PANTHER" id="PTHR34858:SF1">
    <property type="entry name" value="CYSO-CYSTEINE PEPTIDASE"/>
    <property type="match status" value="1"/>
</dbReference>
<dbReference type="GO" id="GO:0008235">
    <property type="term" value="F:metalloexopeptidase activity"/>
    <property type="evidence" value="ECO:0007669"/>
    <property type="project" value="TreeGrafter"/>
</dbReference>
<dbReference type="SMART" id="SM00232">
    <property type="entry name" value="JAB_MPN"/>
    <property type="match status" value="1"/>
</dbReference>
<dbReference type="SUPFAM" id="SSF102712">
    <property type="entry name" value="JAB1/MPN domain"/>
    <property type="match status" value="1"/>
</dbReference>
<evidence type="ECO:0000256" key="3">
    <source>
        <dbReference type="ARBA" id="ARBA00022801"/>
    </source>
</evidence>
<evidence type="ECO:0000256" key="1">
    <source>
        <dbReference type="ARBA" id="ARBA00022670"/>
    </source>
</evidence>
<gene>
    <name evidence="7" type="ORF">PaecuDRAFT_0180</name>
</gene>
<evidence type="ECO:0000313" key="8">
    <source>
        <dbReference type="Proteomes" id="UP000005387"/>
    </source>
</evidence>
<protein>
    <submittedName>
        <fullName evidence="7">Mov34/MPN/PAD-1 family protein</fullName>
    </submittedName>
</protein>
<dbReference type="InterPro" id="IPR051929">
    <property type="entry name" value="VirAsm_ModProt"/>
</dbReference>
<dbReference type="AlphaFoldDB" id="E0I305"/>
<keyword evidence="3" id="KW-0378">Hydrolase</keyword>
<keyword evidence="8" id="KW-1185">Reference proteome</keyword>
<dbReference type="CDD" id="cd08070">
    <property type="entry name" value="MPN_like"/>
    <property type="match status" value="1"/>
</dbReference>
<feature type="domain" description="JAB1/MPN/MOV34 metalloenzyme" evidence="6">
    <location>
        <begin position="8"/>
        <end position="145"/>
    </location>
</feature>
<dbReference type="Proteomes" id="UP000005387">
    <property type="component" value="Unassembled WGS sequence"/>
</dbReference>
<dbReference type="Gene3D" id="3.40.140.10">
    <property type="entry name" value="Cytidine Deaminase, domain 2"/>
    <property type="match status" value="1"/>
</dbReference>
<keyword evidence="2" id="KW-0479">Metal-binding</keyword>
<dbReference type="PANTHER" id="PTHR34858">
    <property type="entry name" value="CYSO-CYSTEINE PEPTIDASE"/>
    <property type="match status" value="1"/>
</dbReference>
<dbReference type="GO" id="GO:0006508">
    <property type="term" value="P:proteolysis"/>
    <property type="evidence" value="ECO:0007669"/>
    <property type="project" value="UniProtKB-KW"/>
</dbReference>
<evidence type="ECO:0000256" key="4">
    <source>
        <dbReference type="ARBA" id="ARBA00022833"/>
    </source>
</evidence>
<keyword evidence="4" id="KW-0862">Zinc</keyword>
<accession>E0I305</accession>
<dbReference type="InterPro" id="IPR028090">
    <property type="entry name" value="JAB_dom_prok"/>
</dbReference>
<dbReference type="STRING" id="717606.PaecuDRAFT_0180"/>
<dbReference type="InterPro" id="IPR000555">
    <property type="entry name" value="JAMM/MPN+_dom"/>
</dbReference>
<dbReference type="GO" id="GO:0008270">
    <property type="term" value="F:zinc ion binding"/>
    <property type="evidence" value="ECO:0007669"/>
    <property type="project" value="TreeGrafter"/>
</dbReference>
<sequence length="164" mass="17740">MRNSSPDVLMLTREAYSSLLDHGQTCLPNEACGLLVYSQQPRLDSSPDSTATHALIVDTIVPIPNAHPHPLHAFAFEPQAWTAALYRLMQTKQTLVGYYHSHPTTTAIPSAADASGLPIGSDPVMLIVSFAAATAELNAYRHISFSHTWESLALALVPPSLQPK</sequence>
<keyword evidence="1" id="KW-0645">Protease</keyword>
<dbReference type="EMBL" id="AEDD01000001">
    <property type="protein sequence ID" value="EFM12669.1"/>
    <property type="molecule type" value="Genomic_DNA"/>
</dbReference>
<evidence type="ECO:0000259" key="6">
    <source>
        <dbReference type="SMART" id="SM00232"/>
    </source>
</evidence>
<dbReference type="OrthoDB" id="9802958at2"/>
<evidence type="ECO:0000256" key="5">
    <source>
        <dbReference type="ARBA" id="ARBA00023049"/>
    </source>
</evidence>
<dbReference type="Pfam" id="PF14464">
    <property type="entry name" value="Prok-JAB"/>
    <property type="match status" value="1"/>
</dbReference>
<dbReference type="RefSeq" id="WP_006036198.1">
    <property type="nucleotide sequence ID" value="NZ_AEDD01000001.1"/>
</dbReference>
<evidence type="ECO:0000256" key="2">
    <source>
        <dbReference type="ARBA" id="ARBA00022723"/>
    </source>
</evidence>
<proteinExistence type="predicted"/>
<evidence type="ECO:0000313" key="7">
    <source>
        <dbReference type="EMBL" id="EFM12669.1"/>
    </source>
</evidence>
<dbReference type="eggNOG" id="COG1310">
    <property type="taxonomic scope" value="Bacteria"/>
</dbReference>
<reference evidence="7 8" key="1">
    <citation type="submission" date="2010-07" db="EMBL/GenBank/DDBJ databases">
        <title>The draft genome of Paenibacillus curdlanolyticus YK9.</title>
        <authorList>
            <consortium name="US DOE Joint Genome Institute (JGI-PGF)"/>
            <person name="Lucas S."/>
            <person name="Copeland A."/>
            <person name="Lapidus A."/>
            <person name="Cheng J.-F."/>
            <person name="Bruce D."/>
            <person name="Goodwin L."/>
            <person name="Pitluck S."/>
            <person name="Land M.L."/>
            <person name="Hauser L."/>
            <person name="Chang Y.-J."/>
            <person name="Jeffries C."/>
            <person name="Anderson I.J."/>
            <person name="Johnson E."/>
            <person name="Loganathan U."/>
            <person name="Mulhopadhyay B."/>
            <person name="Kyrpides N."/>
            <person name="Woyke T.J."/>
        </authorList>
    </citation>
    <scope>NUCLEOTIDE SEQUENCE [LARGE SCALE GENOMIC DNA]</scope>
    <source>
        <strain evidence="7 8">YK9</strain>
    </source>
</reference>